<name>A0ABP9KE54_9SPHN</name>
<evidence type="ECO:0000256" key="3">
    <source>
        <dbReference type="ARBA" id="ARBA00022989"/>
    </source>
</evidence>
<feature type="transmembrane region" description="Helical" evidence="6">
    <location>
        <begin position="92"/>
        <end position="111"/>
    </location>
</feature>
<keyword evidence="2 6" id="KW-0812">Transmembrane</keyword>
<dbReference type="Proteomes" id="UP001500518">
    <property type="component" value="Unassembled WGS sequence"/>
</dbReference>
<evidence type="ECO:0000313" key="9">
    <source>
        <dbReference type="Proteomes" id="UP001500518"/>
    </source>
</evidence>
<gene>
    <name evidence="8" type="ORF">GCM10023208_18360</name>
</gene>
<comment type="subcellular location">
    <subcellularLocation>
        <location evidence="1">Membrane</location>
        <topology evidence="1">Multi-pass membrane protein</topology>
    </subcellularLocation>
</comment>
<evidence type="ECO:0000256" key="1">
    <source>
        <dbReference type="ARBA" id="ARBA00004141"/>
    </source>
</evidence>
<dbReference type="Pfam" id="PF13515">
    <property type="entry name" value="FUSC_2"/>
    <property type="match status" value="1"/>
</dbReference>
<protein>
    <recommendedName>
        <fullName evidence="7">Integral membrane bound transporter domain-containing protein</fullName>
    </recommendedName>
</protein>
<dbReference type="InterPro" id="IPR049453">
    <property type="entry name" value="Memb_transporter_dom"/>
</dbReference>
<keyword evidence="3 6" id="KW-1133">Transmembrane helix</keyword>
<reference evidence="9" key="1">
    <citation type="journal article" date="2019" name="Int. J. Syst. Evol. Microbiol.">
        <title>The Global Catalogue of Microorganisms (GCM) 10K type strain sequencing project: providing services to taxonomists for standard genome sequencing and annotation.</title>
        <authorList>
            <consortium name="The Broad Institute Genomics Platform"/>
            <consortium name="The Broad Institute Genome Sequencing Center for Infectious Disease"/>
            <person name="Wu L."/>
            <person name="Ma J."/>
        </authorList>
    </citation>
    <scope>NUCLEOTIDE SEQUENCE [LARGE SCALE GENOMIC DNA]</scope>
    <source>
        <strain evidence="9">JCM 18014</strain>
    </source>
</reference>
<organism evidence="8 9">
    <name type="scientific">Erythrobacter westpacificensis</name>
    <dbReference type="NCBI Taxonomy" id="1055231"/>
    <lineage>
        <taxon>Bacteria</taxon>
        <taxon>Pseudomonadati</taxon>
        <taxon>Pseudomonadota</taxon>
        <taxon>Alphaproteobacteria</taxon>
        <taxon>Sphingomonadales</taxon>
        <taxon>Erythrobacteraceae</taxon>
        <taxon>Erythrobacter/Porphyrobacter group</taxon>
        <taxon>Erythrobacter</taxon>
    </lineage>
</organism>
<feature type="transmembrane region" description="Helical" evidence="6">
    <location>
        <begin position="61"/>
        <end position="80"/>
    </location>
</feature>
<evidence type="ECO:0000256" key="6">
    <source>
        <dbReference type="SAM" id="Phobius"/>
    </source>
</evidence>
<evidence type="ECO:0000256" key="4">
    <source>
        <dbReference type="ARBA" id="ARBA00023136"/>
    </source>
</evidence>
<evidence type="ECO:0000313" key="8">
    <source>
        <dbReference type="EMBL" id="GAA5054977.1"/>
    </source>
</evidence>
<keyword evidence="9" id="KW-1185">Reference proteome</keyword>
<dbReference type="RefSeq" id="WP_346032815.1">
    <property type="nucleotide sequence ID" value="NZ_BAABHV010000010.1"/>
</dbReference>
<proteinExistence type="predicted"/>
<feature type="region of interest" description="Disordered" evidence="5">
    <location>
        <begin position="258"/>
        <end position="302"/>
    </location>
</feature>
<evidence type="ECO:0000259" key="7">
    <source>
        <dbReference type="Pfam" id="PF13515"/>
    </source>
</evidence>
<dbReference type="EMBL" id="BAABHV010000010">
    <property type="protein sequence ID" value="GAA5054977.1"/>
    <property type="molecule type" value="Genomic_DNA"/>
</dbReference>
<comment type="caution">
    <text evidence="8">The sequence shown here is derived from an EMBL/GenBank/DDBJ whole genome shotgun (WGS) entry which is preliminary data.</text>
</comment>
<feature type="compositionally biased region" description="Basic and acidic residues" evidence="5">
    <location>
        <begin position="285"/>
        <end position="302"/>
    </location>
</feature>
<keyword evidence="4 6" id="KW-0472">Membrane</keyword>
<evidence type="ECO:0000256" key="2">
    <source>
        <dbReference type="ARBA" id="ARBA00022692"/>
    </source>
</evidence>
<feature type="transmembrane region" description="Helical" evidence="6">
    <location>
        <begin position="21"/>
        <end position="49"/>
    </location>
</feature>
<accession>A0ABP9KE54</accession>
<feature type="domain" description="Integral membrane bound transporter" evidence="7">
    <location>
        <begin position="22"/>
        <end position="147"/>
    </location>
</feature>
<sequence length="302" mass="32633">MLGRLQRNWRRAFRESLESALAAGIAWWIGLQVFGAEHTPLFAAVAAVVSLAPGLPSHSRQALGLLLGVVVGIVVGEAALAASGEVQPPMMALAVFAAIMLAIAFDVQPIIGIQAGVSAVIVLVEGQGENSYARVIDALIGGGVALAFSQVLLTPDPFAIMRKEGGKLVRAADALRDALCRCRDSECGRDEVESALRDMDRAAMTLDEQLEYVGRIAQRTFRGRMHKARIEARTEQWRECSKRLRLSLSDVTHTMLAREGGRDDGSKLDEAARWVEAGQSLSQGKGDKFRSVEEAEEKGVRE</sequence>
<evidence type="ECO:0000256" key="5">
    <source>
        <dbReference type="SAM" id="MobiDB-lite"/>
    </source>
</evidence>
<feature type="compositionally biased region" description="Basic and acidic residues" evidence="5">
    <location>
        <begin position="259"/>
        <end position="273"/>
    </location>
</feature>